<evidence type="ECO:0000313" key="2">
    <source>
        <dbReference type="EMBL" id="CAD7463410.1"/>
    </source>
</evidence>
<dbReference type="EMBL" id="OE007974">
    <property type="protein sequence ID" value="CAD7463410.1"/>
    <property type="molecule type" value="Genomic_DNA"/>
</dbReference>
<reference evidence="2" key="1">
    <citation type="submission" date="2020-11" db="EMBL/GenBank/DDBJ databases">
        <authorList>
            <person name="Tran Van P."/>
        </authorList>
    </citation>
    <scope>NUCLEOTIDE SEQUENCE</scope>
</reference>
<name>A0A7R9IS38_9NEOP</name>
<proteinExistence type="predicted"/>
<organism evidence="2">
    <name type="scientific">Timema tahoe</name>
    <dbReference type="NCBI Taxonomy" id="61484"/>
    <lineage>
        <taxon>Eukaryota</taxon>
        <taxon>Metazoa</taxon>
        <taxon>Ecdysozoa</taxon>
        <taxon>Arthropoda</taxon>
        <taxon>Hexapoda</taxon>
        <taxon>Insecta</taxon>
        <taxon>Pterygota</taxon>
        <taxon>Neoptera</taxon>
        <taxon>Polyneoptera</taxon>
        <taxon>Phasmatodea</taxon>
        <taxon>Timematodea</taxon>
        <taxon>Timematoidea</taxon>
        <taxon>Timematidae</taxon>
        <taxon>Timema</taxon>
    </lineage>
</organism>
<sequence length="235" mass="26246">MIVTMTAMLVSAVDLSNIFSVFLVLVCFCGMVLFIMSRLRKIMNIMVFRLHGDDIVFGGPIRPLKPHIPQMKMMKVHIPFTFKLQETSKSSYAETLRPLKLVYGSTQCFLFDESRRIKTLVTSFTSMNQGGEWPNGLVNDLLMTRISGLETCLGLLRRNFPLSHHIPPTPTPLTEKVGTLLIPSTYTSVLPTVYCAVTAQSALRRSLSNKNTTEVCTSGSRASSAFHTNSYLVIF</sequence>
<keyword evidence="1" id="KW-0472">Membrane</keyword>
<dbReference type="AlphaFoldDB" id="A0A7R9IS38"/>
<feature type="transmembrane region" description="Helical" evidence="1">
    <location>
        <begin position="15"/>
        <end position="36"/>
    </location>
</feature>
<evidence type="ECO:0000256" key="1">
    <source>
        <dbReference type="SAM" id="Phobius"/>
    </source>
</evidence>
<accession>A0A7R9IS38</accession>
<protein>
    <submittedName>
        <fullName evidence="2">Uncharacterized protein</fullName>
    </submittedName>
</protein>
<keyword evidence="1" id="KW-1133">Transmembrane helix</keyword>
<gene>
    <name evidence="2" type="ORF">TTEB3V08_LOCUS11295</name>
</gene>
<keyword evidence="1" id="KW-0812">Transmembrane</keyword>